<sequence length="919" mass="101429">MSTEAHKLRFVRCPKCLQLLVEYASISVYQCGGCGAVLRAKNRVMSVTQTGSKPDEHNSISSSLNGSSQDNESVCSDGQKIDSCSALPNEDNVEGNIPSTTKDAKSCEAVNQEQNTTTVQSVTPTEHENKEKCPATDADIRDTGSMIKVPHDMCTGADSNPMLIDKVENIGTSENTDLGKGYSYGCVSDGNAGTDVAAVHSVAGEEPGAVSNHSIKREVDSVTDQMFSVSNKNVNCKEFDERTNLCKETEAKSCNALIQMEERSQPYEGFCVESHEDLIEELERSLSFSDDEESLLDVTGNNELNEALQFQIGSRRFSPGSKMNDASRSDPHGRLIEELERSFSDAEEAAEQHVVVVDKVITERDFGNEHRKGPKSLVAESEHPCEGNVSSYDDGHQKSGQSFQPNELTADETEGKEHGLLENDSKINCIHGDEHAMVTDNDITEKIHSEHDKDPQLLDGESAKLCEGTISSLDGHLKSGQCFRENEPPADGNKQKEESHMDNNNVTNFVHEDNAAVVGFSSLSNDGIHCKSPRFNEKEEERSYKYRANQLYQGLSLDSEDFRSIQNFIDSQMDGTSSSLSNGSPNQGNLAFKTSTKFKKVDQLERLKKMDELRDQLNRLCSKKGLENRYRMKGLEYQPQLNSYYVDQHSQNVDADSIQSSSTLGSYYWSGKQPSYPPPNQFSPPHSCTHCHFGHVETHMPHNYGAWDEFNSYYQPSYAGSSIIDHGSLNSSYKEQKRVVRKHILRPVSGASPFTVCNSCFNLVQMPSDIYISKTKMGKMQCGQCSKALVLSFPAIHYAGANTSKEVASKSSTHNGSIVVKPEDAASHSAESFTRDPVSMKEEYGASLTRSFSTQAGSALAASQSGKNVSDSTLHRLMGYDSASQLLHDLRHSRVFDDGYESFESMVPVSSRVSRRKNT</sequence>
<dbReference type="Proteomes" id="UP000026962">
    <property type="component" value="Chromosome 2"/>
</dbReference>
<name>A0A0E0JZM0_ORYPU</name>
<feature type="compositionally biased region" description="Polar residues" evidence="1">
    <location>
        <begin position="398"/>
        <end position="407"/>
    </location>
</feature>
<dbReference type="PANTHER" id="PTHR31105:SF38">
    <property type="entry name" value="PROTEIN ENHANCED DISEASE RESISTANCE 4"/>
    <property type="match status" value="1"/>
</dbReference>
<dbReference type="HOGENOM" id="CLU_322485_0_0_1"/>
<dbReference type="OMA" id="GHVETHM"/>
<evidence type="ECO:0000256" key="1">
    <source>
        <dbReference type="SAM" id="MobiDB-lite"/>
    </source>
</evidence>
<feature type="compositionally biased region" description="Basic and acidic residues" evidence="1">
    <location>
        <begin position="125"/>
        <end position="138"/>
    </location>
</feature>
<reference evidence="4" key="1">
    <citation type="submission" date="2015-04" db="UniProtKB">
        <authorList>
            <consortium name="EnsemblPlants"/>
        </authorList>
    </citation>
    <scope>IDENTIFICATION</scope>
</reference>
<keyword evidence="5" id="KW-1185">Reference proteome</keyword>
<dbReference type="GO" id="GO:1900150">
    <property type="term" value="P:regulation of defense response to fungus"/>
    <property type="evidence" value="ECO:0007669"/>
    <property type="project" value="InterPro"/>
</dbReference>
<dbReference type="EnsemblPlants" id="OPUNC02G14350.1">
    <property type="protein sequence ID" value="OPUNC02G14350.1"/>
    <property type="gene ID" value="OPUNC02G14350"/>
</dbReference>
<evidence type="ECO:0000313" key="4">
    <source>
        <dbReference type="EnsemblPlants" id="OPUNC02G14350.1"/>
    </source>
</evidence>
<feature type="region of interest" description="Disordered" evidence="1">
    <location>
        <begin position="367"/>
        <end position="421"/>
    </location>
</feature>
<feature type="domain" description="Enhanced disease resistance 4-like N-terminal" evidence="3">
    <location>
        <begin position="7"/>
        <end position="40"/>
    </location>
</feature>
<dbReference type="Pfam" id="PF22910">
    <property type="entry name" value="EDR4-like_1st"/>
    <property type="match status" value="1"/>
</dbReference>
<dbReference type="InterPro" id="IPR040244">
    <property type="entry name" value="EDR4-like"/>
</dbReference>
<evidence type="ECO:0000313" key="5">
    <source>
        <dbReference type="Proteomes" id="UP000026962"/>
    </source>
</evidence>
<evidence type="ECO:0000259" key="3">
    <source>
        <dbReference type="Pfam" id="PF22910"/>
    </source>
</evidence>
<feature type="region of interest" description="Disordered" evidence="1">
    <location>
        <begin position="807"/>
        <end position="836"/>
    </location>
</feature>
<evidence type="ECO:0000259" key="2">
    <source>
        <dbReference type="Pfam" id="PF11331"/>
    </source>
</evidence>
<feature type="compositionally biased region" description="Polar residues" evidence="1">
    <location>
        <begin position="109"/>
        <end position="124"/>
    </location>
</feature>
<feature type="region of interest" description="Disordered" evidence="1">
    <location>
        <begin position="107"/>
        <end position="138"/>
    </location>
</feature>
<feature type="domain" description="Probable zinc-ribbon" evidence="2">
    <location>
        <begin position="750"/>
        <end position="792"/>
    </location>
</feature>
<organism evidence="4">
    <name type="scientific">Oryza punctata</name>
    <name type="common">Red rice</name>
    <dbReference type="NCBI Taxonomy" id="4537"/>
    <lineage>
        <taxon>Eukaryota</taxon>
        <taxon>Viridiplantae</taxon>
        <taxon>Streptophyta</taxon>
        <taxon>Embryophyta</taxon>
        <taxon>Tracheophyta</taxon>
        <taxon>Spermatophyta</taxon>
        <taxon>Magnoliopsida</taxon>
        <taxon>Liliopsida</taxon>
        <taxon>Poales</taxon>
        <taxon>Poaceae</taxon>
        <taxon>BOP clade</taxon>
        <taxon>Oryzoideae</taxon>
        <taxon>Oryzeae</taxon>
        <taxon>Oryzinae</taxon>
        <taxon>Oryza</taxon>
    </lineage>
</organism>
<dbReference type="AlphaFoldDB" id="A0A0E0JZM0"/>
<protein>
    <submittedName>
        <fullName evidence="4">Uncharacterized protein</fullName>
    </submittedName>
</protein>
<accession>A0A0E0JZM0</accession>
<dbReference type="PANTHER" id="PTHR31105">
    <property type="entry name" value="EXTRA-LARGE G-PROTEIN-LIKE"/>
    <property type="match status" value="1"/>
</dbReference>
<reference evidence="4" key="2">
    <citation type="submission" date="2018-05" db="EMBL/GenBank/DDBJ databases">
        <title>OpunRS2 (Oryza punctata Reference Sequence Version 2).</title>
        <authorList>
            <person name="Zhang J."/>
            <person name="Kudrna D."/>
            <person name="Lee S."/>
            <person name="Talag J."/>
            <person name="Welchert J."/>
            <person name="Wing R.A."/>
        </authorList>
    </citation>
    <scope>NUCLEOTIDE SEQUENCE [LARGE SCALE GENOMIC DNA]</scope>
</reference>
<feature type="region of interest" description="Disordered" evidence="1">
    <location>
        <begin position="48"/>
        <end position="77"/>
    </location>
</feature>
<dbReference type="eggNOG" id="ENOG502QS0Z">
    <property type="taxonomic scope" value="Eukaryota"/>
</dbReference>
<dbReference type="Pfam" id="PF11331">
    <property type="entry name" value="Zn_ribbon_12"/>
    <property type="match status" value="1"/>
</dbReference>
<dbReference type="STRING" id="4537.A0A0E0JZM0"/>
<feature type="compositionally biased region" description="Polar residues" evidence="1">
    <location>
        <begin position="807"/>
        <end position="816"/>
    </location>
</feature>
<dbReference type="InterPro" id="IPR021480">
    <property type="entry name" value="Zinc_ribbon_12"/>
</dbReference>
<feature type="compositionally biased region" description="Low complexity" evidence="1">
    <location>
        <begin position="59"/>
        <end position="73"/>
    </location>
</feature>
<dbReference type="Gramene" id="OPUNC02G14350.1">
    <property type="protein sequence ID" value="OPUNC02G14350.1"/>
    <property type="gene ID" value="OPUNC02G14350"/>
</dbReference>
<dbReference type="InterPro" id="IPR055126">
    <property type="entry name" value="EDR4-like_N"/>
</dbReference>
<proteinExistence type="predicted"/>